<evidence type="ECO:0000256" key="3">
    <source>
        <dbReference type="ARBA" id="ARBA00022448"/>
    </source>
</evidence>
<keyword evidence="7 9" id="KW-1133">Transmembrane helix</keyword>
<reference evidence="11" key="1">
    <citation type="journal article" date="2021" name="PeerJ">
        <title>Extensive microbial diversity within the chicken gut microbiome revealed by metagenomics and culture.</title>
        <authorList>
            <person name="Gilroy R."/>
            <person name="Ravi A."/>
            <person name="Getino M."/>
            <person name="Pursley I."/>
            <person name="Horton D.L."/>
            <person name="Alikhan N.F."/>
            <person name="Baker D."/>
            <person name="Gharbi K."/>
            <person name="Hall N."/>
            <person name="Watson M."/>
            <person name="Adriaenssens E.M."/>
            <person name="Foster-Nyarko E."/>
            <person name="Jarju S."/>
            <person name="Secka A."/>
            <person name="Antonio M."/>
            <person name="Oren A."/>
            <person name="Chaudhuri R.R."/>
            <person name="La Ragione R."/>
            <person name="Hildebrand F."/>
            <person name="Pallen M.J."/>
        </authorList>
    </citation>
    <scope>NUCLEOTIDE SEQUENCE</scope>
    <source>
        <strain evidence="11">ChiBcec8-14828</strain>
    </source>
</reference>
<evidence type="ECO:0000256" key="7">
    <source>
        <dbReference type="ARBA" id="ARBA00022989"/>
    </source>
</evidence>
<feature type="transmembrane region" description="Helical" evidence="9">
    <location>
        <begin position="256"/>
        <end position="277"/>
    </location>
</feature>
<evidence type="ECO:0000256" key="5">
    <source>
        <dbReference type="ARBA" id="ARBA00022597"/>
    </source>
</evidence>
<keyword evidence="8 9" id="KW-0472">Membrane</keyword>
<organism evidence="11 12">
    <name type="scientific">Candidatus Ruthenibacterium avium</name>
    <dbReference type="NCBI Taxonomy" id="2838751"/>
    <lineage>
        <taxon>Bacteria</taxon>
        <taxon>Bacillati</taxon>
        <taxon>Bacillota</taxon>
        <taxon>Clostridia</taxon>
        <taxon>Eubacteriales</taxon>
        <taxon>Oscillospiraceae</taxon>
        <taxon>Ruthenibacterium</taxon>
    </lineage>
</organism>
<dbReference type="PROSITE" id="PS50928">
    <property type="entry name" value="ABC_TM1"/>
    <property type="match status" value="1"/>
</dbReference>
<dbReference type="SUPFAM" id="SSF161098">
    <property type="entry name" value="MetI-like"/>
    <property type="match status" value="1"/>
</dbReference>
<dbReference type="InterPro" id="IPR000515">
    <property type="entry name" value="MetI-like"/>
</dbReference>
<feature type="transmembrane region" description="Helical" evidence="9">
    <location>
        <begin position="21"/>
        <end position="45"/>
    </location>
</feature>
<dbReference type="GO" id="GO:0005886">
    <property type="term" value="C:plasma membrane"/>
    <property type="evidence" value="ECO:0007669"/>
    <property type="project" value="UniProtKB-SubCell"/>
</dbReference>
<dbReference type="PANTHER" id="PTHR32243">
    <property type="entry name" value="MALTOSE TRANSPORT SYSTEM PERMEASE-RELATED"/>
    <property type="match status" value="1"/>
</dbReference>
<keyword evidence="6 9" id="KW-0812">Transmembrane</keyword>
<evidence type="ECO:0000256" key="2">
    <source>
        <dbReference type="ARBA" id="ARBA00009047"/>
    </source>
</evidence>
<evidence type="ECO:0000259" key="10">
    <source>
        <dbReference type="PROSITE" id="PS50928"/>
    </source>
</evidence>
<comment type="similarity">
    <text evidence="2">Belongs to the binding-protein-dependent transport system permease family. MalFG subfamily.</text>
</comment>
<keyword evidence="4" id="KW-1003">Cell membrane</keyword>
<dbReference type="PANTHER" id="PTHR32243:SF50">
    <property type="entry name" value="MALTOSE_MALTODEXTRIN TRANSPORT SYSTEM PERMEASE PROTEIN MALG"/>
    <property type="match status" value="1"/>
</dbReference>
<accession>A0A9D2M2A6</accession>
<evidence type="ECO:0000256" key="9">
    <source>
        <dbReference type="RuleBase" id="RU363032"/>
    </source>
</evidence>
<dbReference type="InterPro" id="IPR050901">
    <property type="entry name" value="BP-dep_ABC_trans_perm"/>
</dbReference>
<gene>
    <name evidence="11" type="ORF">H9943_04295</name>
</gene>
<evidence type="ECO:0000256" key="8">
    <source>
        <dbReference type="ARBA" id="ARBA00023136"/>
    </source>
</evidence>
<dbReference type="Pfam" id="PF00528">
    <property type="entry name" value="BPD_transp_1"/>
    <property type="match status" value="1"/>
</dbReference>
<evidence type="ECO:0000256" key="6">
    <source>
        <dbReference type="ARBA" id="ARBA00022692"/>
    </source>
</evidence>
<feature type="transmembrane region" description="Helical" evidence="9">
    <location>
        <begin position="88"/>
        <end position="110"/>
    </location>
</feature>
<evidence type="ECO:0000256" key="1">
    <source>
        <dbReference type="ARBA" id="ARBA00004651"/>
    </source>
</evidence>
<feature type="transmembrane region" description="Helical" evidence="9">
    <location>
        <begin position="153"/>
        <end position="175"/>
    </location>
</feature>
<keyword evidence="5" id="KW-0762">Sugar transport</keyword>
<dbReference type="InterPro" id="IPR035906">
    <property type="entry name" value="MetI-like_sf"/>
</dbReference>
<keyword evidence="3 9" id="KW-0813">Transport</keyword>
<evidence type="ECO:0000313" key="11">
    <source>
        <dbReference type="EMBL" id="HJB39598.1"/>
    </source>
</evidence>
<dbReference type="Gene3D" id="1.10.3720.10">
    <property type="entry name" value="MetI-like"/>
    <property type="match status" value="1"/>
</dbReference>
<feature type="transmembrane region" description="Helical" evidence="9">
    <location>
        <begin position="122"/>
        <end position="141"/>
    </location>
</feature>
<dbReference type="CDD" id="cd06261">
    <property type="entry name" value="TM_PBP2"/>
    <property type="match status" value="1"/>
</dbReference>
<feature type="transmembrane region" description="Helical" evidence="9">
    <location>
        <begin position="196"/>
        <end position="221"/>
    </location>
</feature>
<dbReference type="Proteomes" id="UP000824209">
    <property type="component" value="Unassembled WGS sequence"/>
</dbReference>
<sequence>MKANKQFKRASIGLEWKKQIRLLPGHIIVGAWCLFTIAMLGWIVAASLSTSPEIMRGKALAFESGFHFENYVNAWSANNISVFFANSLLYALCAMCGSILISAPAAYVLARFVFKGNSIVRSGFITAMSIPQIMIVLPLFSLATQANLTGSKVVLIFIYIGMQIPYTTTFLITFFSNLSRVYEEAAAIDGCPPMQTFWKIMLPLAQPGLVTVGIFNFMGIWNEYFLSLIFASSEKNMSVGPGLKSVLTAMQYTGDWGGLFAAVVIVFLPTLLLFICLSRTIISGITAGGVKG</sequence>
<dbReference type="GO" id="GO:0055085">
    <property type="term" value="P:transmembrane transport"/>
    <property type="evidence" value="ECO:0007669"/>
    <property type="project" value="InterPro"/>
</dbReference>
<dbReference type="EMBL" id="DWYA01000044">
    <property type="protein sequence ID" value="HJB39598.1"/>
    <property type="molecule type" value="Genomic_DNA"/>
</dbReference>
<feature type="domain" description="ABC transmembrane type-1" evidence="10">
    <location>
        <begin position="84"/>
        <end position="277"/>
    </location>
</feature>
<evidence type="ECO:0000313" key="12">
    <source>
        <dbReference type="Proteomes" id="UP000824209"/>
    </source>
</evidence>
<reference evidence="11" key="2">
    <citation type="submission" date="2021-04" db="EMBL/GenBank/DDBJ databases">
        <authorList>
            <person name="Gilroy R."/>
        </authorList>
    </citation>
    <scope>NUCLEOTIDE SEQUENCE</scope>
    <source>
        <strain evidence="11">ChiBcec8-14828</strain>
    </source>
</reference>
<comment type="caution">
    <text evidence="11">The sequence shown here is derived from an EMBL/GenBank/DDBJ whole genome shotgun (WGS) entry which is preliminary data.</text>
</comment>
<name>A0A9D2M2A6_9FIRM</name>
<dbReference type="AlphaFoldDB" id="A0A9D2M2A6"/>
<comment type="subcellular location">
    <subcellularLocation>
        <location evidence="1 9">Cell membrane</location>
        <topology evidence="1 9">Multi-pass membrane protein</topology>
    </subcellularLocation>
</comment>
<evidence type="ECO:0000256" key="4">
    <source>
        <dbReference type="ARBA" id="ARBA00022475"/>
    </source>
</evidence>
<proteinExistence type="inferred from homology"/>
<protein>
    <submittedName>
        <fullName evidence="11">Carbohydrate ABC transporter permease</fullName>
    </submittedName>
</protein>